<feature type="compositionally biased region" description="Basic residues" evidence="1">
    <location>
        <begin position="630"/>
        <end position="663"/>
    </location>
</feature>
<evidence type="ECO:0000313" key="3">
    <source>
        <dbReference type="Proteomes" id="UP001221757"/>
    </source>
</evidence>
<feature type="region of interest" description="Disordered" evidence="1">
    <location>
        <begin position="121"/>
        <end position="432"/>
    </location>
</feature>
<protein>
    <submittedName>
        <fullName evidence="2">Uncharacterized protein</fullName>
    </submittedName>
</protein>
<comment type="caution">
    <text evidence="2">The sequence shown here is derived from an EMBL/GenBank/DDBJ whole genome shotgun (WGS) entry which is preliminary data.</text>
</comment>
<feature type="compositionally biased region" description="Polar residues" evidence="1">
    <location>
        <begin position="1"/>
        <end position="14"/>
    </location>
</feature>
<dbReference type="EMBL" id="JARKIE010000089">
    <property type="protein sequence ID" value="KAJ7687270.1"/>
    <property type="molecule type" value="Genomic_DNA"/>
</dbReference>
<dbReference type="Proteomes" id="UP001221757">
    <property type="component" value="Unassembled WGS sequence"/>
</dbReference>
<feature type="compositionally biased region" description="Basic and acidic residues" evidence="1">
    <location>
        <begin position="327"/>
        <end position="339"/>
    </location>
</feature>
<reference evidence="2" key="1">
    <citation type="submission" date="2023-03" db="EMBL/GenBank/DDBJ databases">
        <title>Massive genome expansion in bonnet fungi (Mycena s.s.) driven by repeated elements and novel gene families across ecological guilds.</title>
        <authorList>
            <consortium name="Lawrence Berkeley National Laboratory"/>
            <person name="Harder C.B."/>
            <person name="Miyauchi S."/>
            <person name="Viragh M."/>
            <person name="Kuo A."/>
            <person name="Thoen E."/>
            <person name="Andreopoulos B."/>
            <person name="Lu D."/>
            <person name="Skrede I."/>
            <person name="Drula E."/>
            <person name="Henrissat B."/>
            <person name="Morin E."/>
            <person name="Kohler A."/>
            <person name="Barry K."/>
            <person name="LaButti K."/>
            <person name="Morin E."/>
            <person name="Salamov A."/>
            <person name="Lipzen A."/>
            <person name="Mereny Z."/>
            <person name="Hegedus B."/>
            <person name="Baldrian P."/>
            <person name="Stursova M."/>
            <person name="Weitz H."/>
            <person name="Taylor A."/>
            <person name="Grigoriev I.V."/>
            <person name="Nagy L.G."/>
            <person name="Martin F."/>
            <person name="Kauserud H."/>
        </authorList>
    </citation>
    <scope>NUCLEOTIDE SEQUENCE</scope>
    <source>
        <strain evidence="2">CBHHK067</strain>
    </source>
</reference>
<feature type="region of interest" description="Disordered" evidence="1">
    <location>
        <begin position="585"/>
        <end position="614"/>
    </location>
</feature>
<feature type="region of interest" description="Disordered" evidence="1">
    <location>
        <begin position="629"/>
        <end position="744"/>
    </location>
</feature>
<accession>A0AAD7DAV7</accession>
<evidence type="ECO:0000256" key="1">
    <source>
        <dbReference type="SAM" id="MobiDB-lite"/>
    </source>
</evidence>
<feature type="compositionally biased region" description="Gly residues" evidence="1">
    <location>
        <begin position="382"/>
        <end position="391"/>
    </location>
</feature>
<feature type="compositionally biased region" description="Basic residues" evidence="1">
    <location>
        <begin position="689"/>
        <end position="699"/>
    </location>
</feature>
<feature type="region of interest" description="Disordered" evidence="1">
    <location>
        <begin position="64"/>
        <end position="103"/>
    </location>
</feature>
<gene>
    <name evidence="2" type="ORF">B0H17DRAFT_1136393</name>
</gene>
<sequence>MKTKNGSTLVISSTEEQRDGCGRASADTINAPHTRAEGKNVGRMWRSGDVREEERAGEIVRRRRRRRGRRTRVRRKVDKGAGRAEWRQQDGKWSRSRTGGEKRVRIRRAWPRNQRRRRIIIIVRGRRHSSGTPLRGGMSDEHPIPPRLVRSRVTRQTSPARPERGAAPTLPRTTPETRQRKSPNTPPQTPARENNNRCPAPKNKNKSPKKKTTHPPPSYTALHEPEEDARGDEPNDRSWGGGGISCFIGGKQMKWGRTEGRGGGGMAMAEGTGPETETERETGKNRGRAGKRDERGGAERRALTAREKEGRSADEGRGRRVGGGSADKCERQEGGERRAVGVNSGRMSERNEWERAGGRGEGREARGEGARSCTTRERTMEMGGGGDGGDVWGRRTGRRGAGRAGRGGVGRNDGKGIEEGRGRTGLGGRRIDEEGEGRDRIVRTREERRGTCLGRGNVRCGQRMEGRVTGRVGGALPCMSTPPPPPSRPVRARTRTCTPARPRARESAFPHASDLADPARLACDVAVQGEMGWDGSEDGMGWVISRVSGKEGRRRHEYRAAGWKWKWKDNRADMKANGVLHTQKKKPPIADRGRGKHAPSRHRAHAASRVRDRRGLALRINERLRNVPRGLRRHRHLRHGRQRRGARRRRRRLGRGGVARRQRGRADGGRGGGGARGLRDARGAGGTRRGGRRGRRGHGKAGAAAASSKPVAPTKSVATHLGREATTPSQHRTAAAAEERRTHF</sequence>
<feature type="region of interest" description="Disordered" evidence="1">
    <location>
        <begin position="1"/>
        <end position="42"/>
    </location>
</feature>
<feature type="compositionally biased region" description="Basic residues" evidence="1">
    <location>
        <begin position="203"/>
        <end position="213"/>
    </location>
</feature>
<organism evidence="2 3">
    <name type="scientific">Mycena rosella</name>
    <name type="common">Pink bonnet</name>
    <name type="synonym">Agaricus rosellus</name>
    <dbReference type="NCBI Taxonomy" id="1033263"/>
    <lineage>
        <taxon>Eukaryota</taxon>
        <taxon>Fungi</taxon>
        <taxon>Dikarya</taxon>
        <taxon>Basidiomycota</taxon>
        <taxon>Agaricomycotina</taxon>
        <taxon>Agaricomycetes</taxon>
        <taxon>Agaricomycetidae</taxon>
        <taxon>Agaricales</taxon>
        <taxon>Marasmiineae</taxon>
        <taxon>Mycenaceae</taxon>
        <taxon>Mycena</taxon>
    </lineage>
</organism>
<feature type="compositionally biased region" description="Basic and acidic residues" evidence="1">
    <location>
        <begin position="347"/>
        <end position="380"/>
    </location>
</feature>
<feature type="region of interest" description="Disordered" evidence="1">
    <location>
        <begin position="471"/>
        <end position="493"/>
    </location>
</feature>
<evidence type="ECO:0000313" key="2">
    <source>
        <dbReference type="EMBL" id="KAJ7687270.1"/>
    </source>
</evidence>
<feature type="compositionally biased region" description="Basic and acidic residues" evidence="1">
    <location>
        <begin position="277"/>
        <end position="318"/>
    </location>
</feature>
<feature type="compositionally biased region" description="Basic and acidic residues" evidence="1">
    <location>
        <begin position="412"/>
        <end position="422"/>
    </location>
</feature>
<proteinExistence type="predicted"/>
<name>A0AAD7DAV7_MYCRO</name>
<keyword evidence="3" id="KW-1185">Reference proteome</keyword>
<feature type="compositionally biased region" description="Basic residues" evidence="1">
    <location>
        <begin position="64"/>
        <end position="77"/>
    </location>
</feature>
<feature type="compositionally biased region" description="Gly residues" evidence="1">
    <location>
        <begin position="402"/>
        <end position="411"/>
    </location>
</feature>
<feature type="compositionally biased region" description="Basic residues" evidence="1">
    <location>
        <begin position="594"/>
        <end position="608"/>
    </location>
</feature>
<dbReference type="AlphaFoldDB" id="A0AAD7DAV7"/>
<feature type="compositionally biased region" description="Basic and acidic residues" evidence="1">
    <location>
        <begin position="78"/>
        <end position="103"/>
    </location>
</feature>